<dbReference type="RefSeq" id="WP_152888454.1">
    <property type="nucleotide sequence ID" value="NZ_WHJC01000045.1"/>
</dbReference>
<reference evidence="5 6" key="1">
    <citation type="submission" date="2019-10" db="EMBL/GenBank/DDBJ databases">
        <title>The Genome Sequence of Clostridium tarantellae Isolated from Fish Brain.</title>
        <authorList>
            <person name="Bano L."/>
            <person name="Kiel M."/>
            <person name="Sales G."/>
            <person name="Doxey A.C."/>
            <person name="Mansfield M.J."/>
            <person name="Schiavone M."/>
            <person name="Rossetto O."/>
            <person name="Pirazzini M."/>
            <person name="Dobrindt U."/>
            <person name="Montecucco C."/>
        </authorList>
    </citation>
    <scope>NUCLEOTIDE SEQUENCE [LARGE SCALE GENOMIC DNA]</scope>
    <source>
        <strain evidence="5 6">DSM 3997</strain>
    </source>
</reference>
<dbReference type="InterPro" id="IPR036388">
    <property type="entry name" value="WH-like_DNA-bd_sf"/>
</dbReference>
<dbReference type="PROSITE" id="PS50995">
    <property type="entry name" value="HTH_MARR_2"/>
    <property type="match status" value="1"/>
</dbReference>
<protein>
    <submittedName>
        <fullName evidence="5">MarR family transcriptional regulator</fullName>
    </submittedName>
</protein>
<keyword evidence="2" id="KW-0238">DNA-binding</keyword>
<dbReference type="Gene3D" id="1.10.10.10">
    <property type="entry name" value="Winged helix-like DNA-binding domain superfamily/Winged helix DNA-binding domain"/>
    <property type="match status" value="1"/>
</dbReference>
<dbReference type="SMART" id="SM00347">
    <property type="entry name" value="HTH_MARR"/>
    <property type="match status" value="1"/>
</dbReference>
<keyword evidence="1" id="KW-0805">Transcription regulation</keyword>
<comment type="caution">
    <text evidence="5">The sequence shown here is derived from an EMBL/GenBank/DDBJ whole genome shotgun (WGS) entry which is preliminary data.</text>
</comment>
<dbReference type="GO" id="GO:0003677">
    <property type="term" value="F:DNA binding"/>
    <property type="evidence" value="ECO:0007669"/>
    <property type="project" value="UniProtKB-KW"/>
</dbReference>
<dbReference type="PRINTS" id="PR00598">
    <property type="entry name" value="HTHMARR"/>
</dbReference>
<proteinExistence type="predicted"/>
<dbReference type="EMBL" id="WHJC01000045">
    <property type="protein sequence ID" value="MPQ43172.1"/>
    <property type="molecule type" value="Genomic_DNA"/>
</dbReference>
<keyword evidence="6" id="KW-1185">Reference proteome</keyword>
<dbReference type="SUPFAM" id="SSF46785">
    <property type="entry name" value="Winged helix' DNA-binding domain"/>
    <property type="match status" value="1"/>
</dbReference>
<dbReference type="OrthoDB" id="49580at2"/>
<dbReference type="Pfam" id="PF01047">
    <property type="entry name" value="MarR"/>
    <property type="match status" value="1"/>
</dbReference>
<organism evidence="5 6">
    <name type="scientific">Clostridium tarantellae</name>
    <dbReference type="NCBI Taxonomy" id="39493"/>
    <lineage>
        <taxon>Bacteria</taxon>
        <taxon>Bacillati</taxon>
        <taxon>Bacillota</taxon>
        <taxon>Clostridia</taxon>
        <taxon>Eubacteriales</taxon>
        <taxon>Clostridiaceae</taxon>
        <taxon>Clostridium</taxon>
    </lineage>
</organism>
<dbReference type="InterPro" id="IPR000835">
    <property type="entry name" value="HTH_MarR-typ"/>
</dbReference>
<name>A0A6I1MLR1_9CLOT</name>
<gene>
    <name evidence="5" type="ORF">GBZ86_05270</name>
</gene>
<feature type="domain" description="HTH marR-type" evidence="4">
    <location>
        <begin position="1"/>
        <end position="128"/>
    </location>
</feature>
<dbReference type="GO" id="GO:0003700">
    <property type="term" value="F:DNA-binding transcription factor activity"/>
    <property type="evidence" value="ECO:0007669"/>
    <property type="project" value="InterPro"/>
</dbReference>
<dbReference type="InterPro" id="IPR036390">
    <property type="entry name" value="WH_DNA-bd_sf"/>
</dbReference>
<evidence type="ECO:0000256" key="2">
    <source>
        <dbReference type="ARBA" id="ARBA00023125"/>
    </source>
</evidence>
<sequence length="133" mass="15649">MLVRELYSKIMYGLIDEQEHLGLTKQQLIVIKLIAHKKKMTISEICKEMSLSKGTVSGIIQRLEKMGYIHKFKNTNDLRSTYVIFSEQGLEFSRKFKENINNSFTKIFKNLSTYELKNLNKSLIKILDEIEER</sequence>
<dbReference type="PANTHER" id="PTHR42756">
    <property type="entry name" value="TRANSCRIPTIONAL REGULATOR, MARR"/>
    <property type="match status" value="1"/>
</dbReference>
<keyword evidence="3" id="KW-0804">Transcription</keyword>
<dbReference type="Proteomes" id="UP000430345">
    <property type="component" value="Unassembled WGS sequence"/>
</dbReference>
<dbReference type="AlphaFoldDB" id="A0A6I1MLR1"/>
<evidence type="ECO:0000256" key="1">
    <source>
        <dbReference type="ARBA" id="ARBA00023015"/>
    </source>
</evidence>
<evidence type="ECO:0000256" key="3">
    <source>
        <dbReference type="ARBA" id="ARBA00023163"/>
    </source>
</evidence>
<dbReference type="PANTHER" id="PTHR42756:SF1">
    <property type="entry name" value="TRANSCRIPTIONAL REPRESSOR OF EMRAB OPERON"/>
    <property type="match status" value="1"/>
</dbReference>
<evidence type="ECO:0000313" key="6">
    <source>
        <dbReference type="Proteomes" id="UP000430345"/>
    </source>
</evidence>
<accession>A0A6I1MLR1</accession>
<evidence type="ECO:0000313" key="5">
    <source>
        <dbReference type="EMBL" id="MPQ43172.1"/>
    </source>
</evidence>
<evidence type="ECO:0000259" key="4">
    <source>
        <dbReference type="PROSITE" id="PS50995"/>
    </source>
</evidence>